<evidence type="ECO:0000256" key="6">
    <source>
        <dbReference type="ARBA" id="ARBA00022556"/>
    </source>
</evidence>
<keyword evidence="6" id="KW-0441">Lipid A biosynthesis</keyword>
<evidence type="ECO:0000256" key="5">
    <source>
        <dbReference type="ARBA" id="ARBA00022519"/>
    </source>
</evidence>
<feature type="transmembrane region" description="Helical" evidence="12">
    <location>
        <begin position="39"/>
        <end position="62"/>
    </location>
</feature>
<evidence type="ECO:0000256" key="2">
    <source>
        <dbReference type="ARBA" id="ARBA00007362"/>
    </source>
</evidence>
<reference evidence="15" key="1">
    <citation type="submission" date="2023-11" db="EMBL/GenBank/DDBJ databases">
        <title>Genome Sequence of Bacillus pseudomycoides stain BUPM19.</title>
        <authorList>
            <person name="Farhat A."/>
        </authorList>
    </citation>
    <scope>NUCLEOTIDE SEQUENCE [LARGE SCALE GENOMIC DNA]</scope>
    <source>
        <strain evidence="15">BUPM19</strain>
    </source>
</reference>
<evidence type="ECO:0000256" key="7">
    <source>
        <dbReference type="ARBA" id="ARBA00022692"/>
    </source>
</evidence>
<keyword evidence="15" id="KW-1185">Reference proteome</keyword>
<evidence type="ECO:0000256" key="4">
    <source>
        <dbReference type="ARBA" id="ARBA00022516"/>
    </source>
</evidence>
<accession>A0ABU5JTZ0</accession>
<evidence type="ECO:0000256" key="9">
    <source>
        <dbReference type="ARBA" id="ARBA00022989"/>
    </source>
</evidence>
<protein>
    <submittedName>
        <fullName evidence="14">DMT family transporter</fullName>
    </submittedName>
</protein>
<sequence>MMNGLGNSIKNNQIGIVLILIASFSTAVGQLLWKLSNGHINLYFLIGFFMYFVGAALMIVAFRFGSLSVLHPLLSMGYVFALFLGTFFLGESLTYRHILGTILIVIGAVLIGGSDTES</sequence>
<evidence type="ECO:0000256" key="1">
    <source>
        <dbReference type="ARBA" id="ARBA00004651"/>
    </source>
</evidence>
<dbReference type="Pfam" id="PF00892">
    <property type="entry name" value="EamA"/>
    <property type="match status" value="1"/>
</dbReference>
<evidence type="ECO:0000256" key="8">
    <source>
        <dbReference type="ARBA" id="ARBA00022985"/>
    </source>
</evidence>
<keyword evidence="11 12" id="KW-0472">Membrane</keyword>
<dbReference type="InterPro" id="IPR037185">
    <property type="entry name" value="EmrE-like"/>
</dbReference>
<evidence type="ECO:0000256" key="11">
    <source>
        <dbReference type="ARBA" id="ARBA00023136"/>
    </source>
</evidence>
<gene>
    <name evidence="14" type="ORF">U2I54_05455</name>
</gene>
<feature type="transmembrane region" description="Helical" evidence="12">
    <location>
        <begin position="95"/>
        <end position="113"/>
    </location>
</feature>
<keyword evidence="4" id="KW-0444">Lipid biosynthesis</keyword>
<dbReference type="EMBL" id="JAXOVW010000007">
    <property type="protein sequence ID" value="MDZ5606567.1"/>
    <property type="molecule type" value="Genomic_DNA"/>
</dbReference>
<comment type="subcellular location">
    <subcellularLocation>
        <location evidence="1">Cell membrane</location>
        <topology evidence="1">Multi-pass membrane protein</topology>
    </subcellularLocation>
</comment>
<comment type="similarity">
    <text evidence="2">Belongs to the EamA transporter family.</text>
</comment>
<dbReference type="PANTHER" id="PTHR30561">
    <property type="entry name" value="SMR FAMILY PROTON-DEPENDENT DRUG EFFLUX TRANSPORTER SUGE"/>
    <property type="match status" value="1"/>
</dbReference>
<organism evidence="14 15">
    <name type="scientific">Bacillus bingmayongensis</name>
    <dbReference type="NCBI Taxonomy" id="1150157"/>
    <lineage>
        <taxon>Bacteria</taxon>
        <taxon>Bacillati</taxon>
        <taxon>Bacillota</taxon>
        <taxon>Bacilli</taxon>
        <taxon>Bacillales</taxon>
        <taxon>Bacillaceae</taxon>
        <taxon>Bacillus</taxon>
    </lineage>
</organism>
<feature type="transmembrane region" description="Helical" evidence="12">
    <location>
        <begin position="12"/>
        <end position="33"/>
    </location>
</feature>
<name>A0ABU5JTZ0_9BACI</name>
<keyword evidence="7 12" id="KW-0812">Transmembrane</keyword>
<keyword evidence="3" id="KW-1003">Cell membrane</keyword>
<dbReference type="PANTHER" id="PTHR30561:SF9">
    <property type="entry name" value="4-AMINO-4-DEOXY-L-ARABINOSE-PHOSPHOUNDECAPRENOL FLIPPASE SUBUNIT ARNF-RELATED"/>
    <property type="match status" value="1"/>
</dbReference>
<comment type="caution">
    <text evidence="14">The sequence shown here is derived from an EMBL/GenBank/DDBJ whole genome shotgun (WGS) entry which is preliminary data.</text>
</comment>
<evidence type="ECO:0000256" key="3">
    <source>
        <dbReference type="ARBA" id="ARBA00022475"/>
    </source>
</evidence>
<dbReference type="SUPFAM" id="SSF103481">
    <property type="entry name" value="Multidrug resistance efflux transporter EmrE"/>
    <property type="match status" value="1"/>
</dbReference>
<evidence type="ECO:0000256" key="12">
    <source>
        <dbReference type="SAM" id="Phobius"/>
    </source>
</evidence>
<dbReference type="RefSeq" id="WP_017150040.1">
    <property type="nucleotide sequence ID" value="NZ_AKCS01000018.1"/>
</dbReference>
<feature type="domain" description="EamA" evidence="13">
    <location>
        <begin position="16"/>
        <end position="111"/>
    </location>
</feature>
<feature type="transmembrane region" description="Helical" evidence="12">
    <location>
        <begin position="69"/>
        <end position="89"/>
    </location>
</feature>
<dbReference type="Proteomes" id="UP001291930">
    <property type="component" value="Unassembled WGS sequence"/>
</dbReference>
<keyword evidence="5" id="KW-0997">Cell inner membrane</keyword>
<keyword evidence="9 12" id="KW-1133">Transmembrane helix</keyword>
<evidence type="ECO:0000259" key="13">
    <source>
        <dbReference type="Pfam" id="PF00892"/>
    </source>
</evidence>
<dbReference type="InterPro" id="IPR000620">
    <property type="entry name" value="EamA_dom"/>
</dbReference>
<dbReference type="InterPro" id="IPR000390">
    <property type="entry name" value="Small_drug/metabolite_transptr"/>
</dbReference>
<dbReference type="Gene3D" id="1.10.3730.20">
    <property type="match status" value="1"/>
</dbReference>
<proteinExistence type="inferred from homology"/>
<keyword evidence="10" id="KW-0443">Lipid metabolism</keyword>
<evidence type="ECO:0000256" key="10">
    <source>
        <dbReference type="ARBA" id="ARBA00023098"/>
    </source>
</evidence>
<evidence type="ECO:0000313" key="14">
    <source>
        <dbReference type="EMBL" id="MDZ5606567.1"/>
    </source>
</evidence>
<evidence type="ECO:0000313" key="15">
    <source>
        <dbReference type="Proteomes" id="UP001291930"/>
    </source>
</evidence>
<keyword evidence="8" id="KW-0448">Lipopolysaccharide biosynthesis</keyword>